<sequence length="72" mass="8083">MEMAVLRVEDDRTSLEVWLLLRNISGKGIIDEDTSTYCQRLVLLSAQQDLDRVAQRDDGEESSQVTVTANQG</sequence>
<dbReference type="Proteomes" id="UP000688947">
    <property type="component" value="Unassembled WGS sequence"/>
</dbReference>
<proteinExistence type="predicted"/>
<accession>A0A8T1UUV2</accession>
<reference evidence="1" key="1">
    <citation type="submission" date="2021-01" db="EMBL/GenBank/DDBJ databases">
        <title>Phytophthora aleatoria, a newly-described species from Pinus radiata is distinct from Phytophthora cactorum isolates based on comparative genomics.</title>
        <authorList>
            <person name="Mcdougal R."/>
            <person name="Panda P."/>
            <person name="Williams N."/>
            <person name="Studholme D.J."/>
        </authorList>
    </citation>
    <scope>NUCLEOTIDE SEQUENCE</scope>
    <source>
        <strain evidence="1">NZFS 3830</strain>
    </source>
</reference>
<protein>
    <submittedName>
        <fullName evidence="1">Uncharacterized protein</fullName>
    </submittedName>
</protein>
<organism evidence="1 2">
    <name type="scientific">Phytophthora cactorum</name>
    <dbReference type="NCBI Taxonomy" id="29920"/>
    <lineage>
        <taxon>Eukaryota</taxon>
        <taxon>Sar</taxon>
        <taxon>Stramenopiles</taxon>
        <taxon>Oomycota</taxon>
        <taxon>Peronosporomycetes</taxon>
        <taxon>Peronosporales</taxon>
        <taxon>Peronosporaceae</taxon>
        <taxon>Phytophthora</taxon>
    </lineage>
</organism>
<evidence type="ECO:0000313" key="2">
    <source>
        <dbReference type="Proteomes" id="UP000688947"/>
    </source>
</evidence>
<comment type="caution">
    <text evidence="1">The sequence shown here is derived from an EMBL/GenBank/DDBJ whole genome shotgun (WGS) entry which is preliminary data.</text>
</comment>
<dbReference type="AlphaFoldDB" id="A0A8T1UUV2"/>
<name>A0A8T1UUV2_9STRA</name>
<gene>
    <name evidence="1" type="ORF">JG687_00003800</name>
</gene>
<dbReference type="EMBL" id="JAENGZ010000122">
    <property type="protein sequence ID" value="KAG6968323.1"/>
    <property type="molecule type" value="Genomic_DNA"/>
</dbReference>
<evidence type="ECO:0000313" key="1">
    <source>
        <dbReference type="EMBL" id="KAG6968323.1"/>
    </source>
</evidence>